<keyword evidence="5" id="KW-1185">Reference proteome</keyword>
<organism evidence="4 5">
    <name type="scientific">Arthrobacter parietis</name>
    <dbReference type="NCBI Taxonomy" id="271434"/>
    <lineage>
        <taxon>Bacteria</taxon>
        <taxon>Bacillati</taxon>
        <taxon>Actinomycetota</taxon>
        <taxon>Actinomycetes</taxon>
        <taxon>Micrococcales</taxon>
        <taxon>Micrococcaceae</taxon>
        <taxon>Arthrobacter</taxon>
    </lineage>
</organism>
<evidence type="ECO:0000259" key="3">
    <source>
        <dbReference type="Pfam" id="PF01035"/>
    </source>
</evidence>
<dbReference type="InterPro" id="IPR036388">
    <property type="entry name" value="WH-like_DNA-bd_sf"/>
</dbReference>
<feature type="region of interest" description="Disordered" evidence="2">
    <location>
        <begin position="128"/>
        <end position="147"/>
    </location>
</feature>
<dbReference type="PANTHER" id="PTHR42942:SF1">
    <property type="entry name" value="ALKYLTRANSFERASE-LIKE PROTEIN 1"/>
    <property type="match status" value="1"/>
</dbReference>
<dbReference type="RefSeq" id="WP_346027103.1">
    <property type="nucleotide sequence ID" value="NZ_BAAAON010000001.1"/>
</dbReference>
<dbReference type="Pfam" id="PF01035">
    <property type="entry name" value="DNA_binding_1"/>
    <property type="match status" value="1"/>
</dbReference>
<sequence length="147" mass="15720">MHEKGLDYDEAVLDVVSLIPSGKVLTYGDIAVILEKGGPRQVGAVMSRGGADVPWWRVLRADGKPPLGLEATAVGHYLDESTALRPVAERSREAGGSAGCRVDVQKSRWNPGPAEQAALQRIRADFHAAVPTWDEGPPELSEPDDGL</sequence>
<feature type="domain" description="Methylated-DNA-[protein]-cysteine S-methyltransferase DNA binding" evidence="3">
    <location>
        <begin position="8"/>
        <end position="64"/>
    </location>
</feature>
<evidence type="ECO:0000256" key="2">
    <source>
        <dbReference type="SAM" id="MobiDB-lite"/>
    </source>
</evidence>
<name>A0ABN3AL82_9MICC</name>
<reference evidence="4 5" key="1">
    <citation type="journal article" date="2019" name="Int. J. Syst. Evol. Microbiol.">
        <title>The Global Catalogue of Microorganisms (GCM) 10K type strain sequencing project: providing services to taxonomists for standard genome sequencing and annotation.</title>
        <authorList>
            <consortium name="The Broad Institute Genomics Platform"/>
            <consortium name="The Broad Institute Genome Sequencing Center for Infectious Disease"/>
            <person name="Wu L."/>
            <person name="Ma J."/>
        </authorList>
    </citation>
    <scope>NUCLEOTIDE SEQUENCE [LARGE SCALE GENOMIC DNA]</scope>
    <source>
        <strain evidence="4 5">JCM 14917</strain>
    </source>
</reference>
<dbReference type="CDD" id="cd06445">
    <property type="entry name" value="ATase"/>
    <property type="match status" value="1"/>
</dbReference>
<dbReference type="InterPro" id="IPR052520">
    <property type="entry name" value="ATL_DNA_repair"/>
</dbReference>
<protein>
    <recommendedName>
        <fullName evidence="3">Methylated-DNA-[protein]-cysteine S-methyltransferase DNA binding domain-containing protein</fullName>
    </recommendedName>
</protein>
<dbReference type="Gene3D" id="1.10.10.10">
    <property type="entry name" value="Winged helix-like DNA-binding domain superfamily/Winged helix DNA-binding domain"/>
    <property type="match status" value="1"/>
</dbReference>
<dbReference type="PANTHER" id="PTHR42942">
    <property type="entry name" value="6-O-METHYLGUANINE DNA METHYLTRANSFERASE"/>
    <property type="match status" value="1"/>
</dbReference>
<evidence type="ECO:0000256" key="1">
    <source>
        <dbReference type="ARBA" id="ARBA00022763"/>
    </source>
</evidence>
<dbReference type="SUPFAM" id="SSF46767">
    <property type="entry name" value="Methylated DNA-protein cysteine methyltransferase, C-terminal domain"/>
    <property type="match status" value="1"/>
</dbReference>
<dbReference type="InterPro" id="IPR036217">
    <property type="entry name" value="MethylDNA_cys_MeTrfase_DNAb"/>
</dbReference>
<dbReference type="Proteomes" id="UP001500974">
    <property type="component" value="Unassembled WGS sequence"/>
</dbReference>
<proteinExistence type="predicted"/>
<evidence type="ECO:0000313" key="4">
    <source>
        <dbReference type="EMBL" id="GAA2171963.1"/>
    </source>
</evidence>
<comment type="caution">
    <text evidence="4">The sequence shown here is derived from an EMBL/GenBank/DDBJ whole genome shotgun (WGS) entry which is preliminary data.</text>
</comment>
<keyword evidence="1" id="KW-0227">DNA damage</keyword>
<gene>
    <name evidence="4" type="ORF">GCM10009784_00580</name>
</gene>
<dbReference type="EMBL" id="BAAAON010000001">
    <property type="protein sequence ID" value="GAA2171963.1"/>
    <property type="molecule type" value="Genomic_DNA"/>
</dbReference>
<accession>A0ABN3AL82</accession>
<evidence type="ECO:0000313" key="5">
    <source>
        <dbReference type="Proteomes" id="UP001500974"/>
    </source>
</evidence>
<dbReference type="InterPro" id="IPR014048">
    <property type="entry name" value="MethylDNA_cys_MeTrfase_DNA-bd"/>
</dbReference>